<dbReference type="AlphaFoldDB" id="A8MAP8"/>
<reference evidence="1 2" key="1">
    <citation type="submission" date="2007-10" db="EMBL/GenBank/DDBJ databases">
        <title>Complete sequence of Caldivirga maquilingensis IC-167.</title>
        <authorList>
            <consortium name="US DOE Joint Genome Institute"/>
            <person name="Copeland A."/>
            <person name="Lucas S."/>
            <person name="Lapidus A."/>
            <person name="Barry K."/>
            <person name="Glavina del Rio T."/>
            <person name="Dalin E."/>
            <person name="Tice H."/>
            <person name="Pitluck S."/>
            <person name="Saunders E."/>
            <person name="Brettin T."/>
            <person name="Bruce D."/>
            <person name="Detter J.C."/>
            <person name="Han C."/>
            <person name="Schmutz J."/>
            <person name="Larimer F."/>
            <person name="Land M."/>
            <person name="Hauser L."/>
            <person name="Kyrpides N."/>
            <person name="Ivanova N."/>
            <person name="Biddle J.F."/>
            <person name="Zhang Z."/>
            <person name="Fitz-Gibbon S.T."/>
            <person name="Lowe T.M."/>
            <person name="Saltikov C."/>
            <person name="House C.H."/>
            <person name="Richardson P."/>
        </authorList>
    </citation>
    <scope>NUCLEOTIDE SEQUENCE [LARGE SCALE GENOMIC DNA]</scope>
    <source>
        <strain evidence="2">ATCC 700844 / DSM 13496 / JCM 10307 / IC-167</strain>
    </source>
</reference>
<accession>A8MAP8</accession>
<sequence length="33" mass="3637">MNFIVGAKAITYLMGIRMPKNNGGTIIVDFMGY</sequence>
<evidence type="ECO:0000313" key="1">
    <source>
        <dbReference type="EMBL" id="ABW01084.1"/>
    </source>
</evidence>
<proteinExistence type="predicted"/>
<dbReference type="Proteomes" id="UP000001137">
    <property type="component" value="Chromosome"/>
</dbReference>
<keyword evidence="2" id="KW-1185">Reference proteome</keyword>
<evidence type="ECO:0000313" key="2">
    <source>
        <dbReference type="Proteomes" id="UP000001137"/>
    </source>
</evidence>
<protein>
    <submittedName>
        <fullName evidence="1">Uncharacterized protein</fullName>
    </submittedName>
</protein>
<dbReference type="HOGENOM" id="CLU_3379839_0_0_2"/>
<dbReference type="EMBL" id="CP000852">
    <property type="protein sequence ID" value="ABW01084.1"/>
    <property type="molecule type" value="Genomic_DNA"/>
</dbReference>
<gene>
    <name evidence="1" type="ordered locus">Cmaq_0236</name>
</gene>
<name>A8MAP8_CALMQ</name>
<dbReference type="STRING" id="397948.Cmaq_0236"/>
<dbReference type="KEGG" id="cma:Cmaq_0236"/>
<organism evidence="1 2">
    <name type="scientific">Caldivirga maquilingensis (strain ATCC 700844 / DSM 13496 / JCM 10307 / IC-167)</name>
    <dbReference type="NCBI Taxonomy" id="397948"/>
    <lineage>
        <taxon>Archaea</taxon>
        <taxon>Thermoproteota</taxon>
        <taxon>Thermoprotei</taxon>
        <taxon>Thermoproteales</taxon>
        <taxon>Thermoproteaceae</taxon>
        <taxon>Caldivirga</taxon>
    </lineage>
</organism>